<comment type="caution">
    <text evidence="1">The sequence shown here is derived from an EMBL/GenBank/DDBJ whole genome shotgun (WGS) entry which is preliminary data.</text>
</comment>
<evidence type="ECO:0000313" key="1">
    <source>
        <dbReference type="EMBL" id="MFD2801075.1"/>
    </source>
</evidence>
<protein>
    <submittedName>
        <fullName evidence="1">Pyridoxamine 5'-phosphate oxidase family protein</fullName>
    </submittedName>
</protein>
<dbReference type="Proteomes" id="UP001597478">
    <property type="component" value="Unassembled WGS sequence"/>
</dbReference>
<dbReference type="EMBL" id="JBHUOF010000021">
    <property type="protein sequence ID" value="MFD2801075.1"/>
    <property type="molecule type" value="Genomic_DNA"/>
</dbReference>
<dbReference type="Pfam" id="PF12900">
    <property type="entry name" value="Pyridox_ox_2"/>
    <property type="match status" value="1"/>
</dbReference>
<dbReference type="Gene3D" id="2.30.110.10">
    <property type="entry name" value="Electron Transport, Fmn-binding Protein, Chain A"/>
    <property type="match status" value="1"/>
</dbReference>
<keyword evidence="2" id="KW-1185">Reference proteome</keyword>
<dbReference type="RefSeq" id="WP_377391106.1">
    <property type="nucleotide sequence ID" value="NZ_JBHSAN010000024.1"/>
</dbReference>
<dbReference type="InterPro" id="IPR024747">
    <property type="entry name" value="Pyridox_Oxase-rel"/>
</dbReference>
<sequence>MLDSFGFEVLRRDQCLELLAGLDVGRVIFTHRGLPAVQPVRYISHGEEVLCCAPEVSALFHAAGDAVVAFEVDDFAADRESGWFVTVLGRARLQGAEGVPESLPAMSWRSVGDDRYLCIPIEVVSGRRRK</sequence>
<accession>A0ABW5WC17</accession>
<dbReference type="SUPFAM" id="SSF50475">
    <property type="entry name" value="FMN-binding split barrel"/>
    <property type="match status" value="1"/>
</dbReference>
<name>A0ABW5WC17_9PSEU</name>
<proteinExistence type="predicted"/>
<reference evidence="2" key="1">
    <citation type="journal article" date="2019" name="Int. J. Syst. Evol. Microbiol.">
        <title>The Global Catalogue of Microorganisms (GCM) 10K type strain sequencing project: providing services to taxonomists for standard genome sequencing and annotation.</title>
        <authorList>
            <consortium name="The Broad Institute Genomics Platform"/>
            <consortium name="The Broad Institute Genome Sequencing Center for Infectious Disease"/>
            <person name="Wu L."/>
            <person name="Ma J."/>
        </authorList>
    </citation>
    <scope>NUCLEOTIDE SEQUENCE [LARGE SCALE GENOMIC DNA]</scope>
    <source>
        <strain evidence="2">IBRC-M 10906</strain>
    </source>
</reference>
<organism evidence="1 2">
    <name type="scientific">Prauserella oleivorans</name>
    <dbReference type="NCBI Taxonomy" id="1478153"/>
    <lineage>
        <taxon>Bacteria</taxon>
        <taxon>Bacillati</taxon>
        <taxon>Actinomycetota</taxon>
        <taxon>Actinomycetes</taxon>
        <taxon>Pseudonocardiales</taxon>
        <taxon>Pseudonocardiaceae</taxon>
        <taxon>Prauserella</taxon>
    </lineage>
</organism>
<gene>
    <name evidence="1" type="ORF">ACFS2C_16910</name>
</gene>
<dbReference type="InterPro" id="IPR012349">
    <property type="entry name" value="Split_barrel_FMN-bd"/>
</dbReference>
<evidence type="ECO:0000313" key="2">
    <source>
        <dbReference type="Proteomes" id="UP001597478"/>
    </source>
</evidence>